<evidence type="ECO:0000313" key="2">
    <source>
        <dbReference type="Proteomes" id="UP001163726"/>
    </source>
</evidence>
<accession>A0ABY7ALS3</accession>
<dbReference type="EMBL" id="CP109965">
    <property type="protein sequence ID" value="WAJ70503.1"/>
    <property type="molecule type" value="Genomic_DNA"/>
</dbReference>
<keyword evidence="2" id="KW-1185">Reference proteome</keyword>
<gene>
    <name evidence="1" type="ORF">OLW01_01400</name>
</gene>
<dbReference type="RefSeq" id="WP_268074853.1">
    <property type="nucleotide sequence ID" value="NZ_CP109965.1"/>
</dbReference>
<proteinExistence type="predicted"/>
<protein>
    <submittedName>
        <fullName evidence="1">Uncharacterized protein</fullName>
    </submittedName>
</protein>
<name>A0ABY7ALS3_9ALTE</name>
<reference evidence="1" key="1">
    <citation type="submission" date="2022-10" db="EMBL/GenBank/DDBJ databases">
        <title>Catenovulum adriacola sp. nov. isolated in the Harbour of Susak.</title>
        <authorList>
            <person name="Schoch T."/>
            <person name="Reich S.J."/>
            <person name="Stoeferle S."/>
            <person name="Flaiz M."/>
            <person name="Kazda M."/>
            <person name="Riedel C.U."/>
            <person name="Duerre P."/>
        </authorList>
    </citation>
    <scope>NUCLEOTIDE SEQUENCE</scope>
    <source>
        <strain evidence="1">TS8</strain>
    </source>
</reference>
<dbReference type="Proteomes" id="UP001163726">
    <property type="component" value="Chromosome"/>
</dbReference>
<sequence>MANKIAQVMKRDQAQIALLSIISSRDLVVQQKLEQDISSEDLATFNRVVKEMTNNLSSAAKILC</sequence>
<organism evidence="1 2">
    <name type="scientific">Catenovulum adriaticum</name>
    <dbReference type="NCBI Taxonomy" id="2984846"/>
    <lineage>
        <taxon>Bacteria</taxon>
        <taxon>Pseudomonadati</taxon>
        <taxon>Pseudomonadota</taxon>
        <taxon>Gammaproteobacteria</taxon>
        <taxon>Alteromonadales</taxon>
        <taxon>Alteromonadaceae</taxon>
        <taxon>Catenovulum</taxon>
    </lineage>
</organism>
<evidence type="ECO:0000313" key="1">
    <source>
        <dbReference type="EMBL" id="WAJ70503.1"/>
    </source>
</evidence>